<protein>
    <recommendedName>
        <fullName evidence="11">DNA polymerase III subunit gamma/tau</fullName>
        <ecNumber evidence="11">2.7.7.7</ecNumber>
    </recommendedName>
</protein>
<evidence type="ECO:0000256" key="9">
    <source>
        <dbReference type="ARBA" id="ARBA00022932"/>
    </source>
</evidence>
<dbReference type="SMART" id="SM00382">
    <property type="entry name" value="AAA"/>
    <property type="match status" value="1"/>
</dbReference>
<keyword evidence="9 11" id="KW-0239">DNA-directed DNA polymerase</keyword>
<dbReference type="Gene3D" id="1.10.8.60">
    <property type="match status" value="1"/>
</dbReference>
<keyword evidence="15" id="KW-1185">Reference proteome</keyword>
<evidence type="ECO:0000256" key="10">
    <source>
        <dbReference type="ARBA" id="ARBA00049244"/>
    </source>
</evidence>
<evidence type="ECO:0000256" key="5">
    <source>
        <dbReference type="ARBA" id="ARBA00022723"/>
    </source>
</evidence>
<dbReference type="Pfam" id="PF22608">
    <property type="entry name" value="DNAX_ATPase_lid"/>
    <property type="match status" value="1"/>
</dbReference>
<evidence type="ECO:0000313" key="15">
    <source>
        <dbReference type="Proteomes" id="UP000316426"/>
    </source>
</evidence>
<dbReference type="NCBIfam" id="TIGR02397">
    <property type="entry name" value="dnaX_nterm"/>
    <property type="match status" value="1"/>
</dbReference>
<evidence type="ECO:0000256" key="11">
    <source>
        <dbReference type="RuleBase" id="RU364063"/>
    </source>
</evidence>
<keyword evidence="5" id="KW-0479">Metal-binding</keyword>
<dbReference type="Pfam" id="PF12169">
    <property type="entry name" value="DNA_pol3_gamma3"/>
    <property type="match status" value="1"/>
</dbReference>
<dbReference type="CDD" id="cd18137">
    <property type="entry name" value="HLD_clamp_pol_III_gamma_tau"/>
    <property type="match status" value="1"/>
</dbReference>
<dbReference type="GO" id="GO:0046872">
    <property type="term" value="F:metal ion binding"/>
    <property type="evidence" value="ECO:0007669"/>
    <property type="project" value="UniProtKB-KW"/>
</dbReference>
<dbReference type="SUPFAM" id="SSF52540">
    <property type="entry name" value="P-loop containing nucleoside triphosphate hydrolases"/>
    <property type="match status" value="1"/>
</dbReference>
<dbReference type="KEGG" id="bmei:Spa11_03080"/>
<sequence length="526" mass="56349">MSDLQTTAAEVSTAGADYMVVARRYRPQRFTELIGQQHVAGALQQAIRTGRIGHAYLFTGARGVGKTSAARILAKALNCESGPTPEPCCQCDACERIATGDDVDVLEIDGASNRGIDEIRQLRQNAGVRPSRSRMKVYIIDEVHMLTKEAFNALLKTLEEPPEHVKFIFATTEPQKIPITILSRCQRFDFAGVDTVSISERLRQIADAEGVGIDEEALQILAVRAAGSMRDSQSLLEQLLAVADHHISADDVNSLLGIAPAARVAELAERLADRDAATGLALLDSAVRTGADPGQVLDQLMGYYRDVMAVTVGCPPEQMLTALPGQYDAAKALGERLGVHTLLAAMQVLDQTAARMRVSVHERTLADMAIVRLATLEDLDSLAQAVADVRANPGAAVKKNVEPSVGPPGLPPAARPQSTPPPSNGAAKAPSLPPLPPTPAPRPVAPPQPAATAEPANEDNDPNSLMAQFAAMRESAAESRPGAPASRRVSRRQQQTEIAQHPYVAKAMELFGVEPDRLRYMPPREE</sequence>
<comment type="similarity">
    <text evidence="1 11">Belongs to the DnaX/STICHEL family.</text>
</comment>
<evidence type="ECO:0000313" key="14">
    <source>
        <dbReference type="EMBL" id="QDV72136.1"/>
    </source>
</evidence>
<evidence type="ECO:0000256" key="1">
    <source>
        <dbReference type="ARBA" id="ARBA00006360"/>
    </source>
</evidence>
<dbReference type="InterPro" id="IPR027417">
    <property type="entry name" value="P-loop_NTPase"/>
</dbReference>
<dbReference type="InterPro" id="IPR003593">
    <property type="entry name" value="AAA+_ATPase"/>
</dbReference>
<keyword evidence="8 11" id="KW-0067">ATP-binding</keyword>
<dbReference type="AlphaFoldDB" id="A0A518K2V1"/>
<dbReference type="InterPro" id="IPR045085">
    <property type="entry name" value="HLD_clamp_pol_III_gamma_tau"/>
</dbReference>
<dbReference type="EC" id="2.7.7.7" evidence="11"/>
<keyword evidence="2 11" id="KW-0808">Transferase</keyword>
<evidence type="ECO:0000256" key="8">
    <source>
        <dbReference type="ARBA" id="ARBA00022840"/>
    </source>
</evidence>
<keyword evidence="7" id="KW-0862">Zinc</keyword>
<gene>
    <name evidence="14" type="primary">dnaX_1</name>
    <name evidence="11" type="synonym">dnaX</name>
    <name evidence="14" type="ORF">Spa11_03080</name>
</gene>
<name>A0A518K2V1_9BACT</name>
<evidence type="ECO:0000256" key="12">
    <source>
        <dbReference type="SAM" id="MobiDB-lite"/>
    </source>
</evidence>
<evidence type="ECO:0000256" key="2">
    <source>
        <dbReference type="ARBA" id="ARBA00022679"/>
    </source>
</evidence>
<dbReference type="Gene3D" id="1.20.272.10">
    <property type="match status" value="1"/>
</dbReference>
<feature type="domain" description="AAA+ ATPase" evidence="13">
    <location>
        <begin position="52"/>
        <end position="194"/>
    </location>
</feature>
<comment type="catalytic activity">
    <reaction evidence="10 11">
        <text>DNA(n) + a 2'-deoxyribonucleoside 5'-triphosphate = DNA(n+1) + diphosphate</text>
        <dbReference type="Rhea" id="RHEA:22508"/>
        <dbReference type="Rhea" id="RHEA-COMP:17339"/>
        <dbReference type="Rhea" id="RHEA-COMP:17340"/>
        <dbReference type="ChEBI" id="CHEBI:33019"/>
        <dbReference type="ChEBI" id="CHEBI:61560"/>
        <dbReference type="ChEBI" id="CHEBI:173112"/>
        <dbReference type="EC" id="2.7.7.7"/>
    </reaction>
</comment>
<dbReference type="PANTHER" id="PTHR11669:SF0">
    <property type="entry name" value="PROTEIN STICHEL-LIKE 2"/>
    <property type="match status" value="1"/>
</dbReference>
<dbReference type="InterPro" id="IPR008921">
    <property type="entry name" value="DNA_pol3_clamp-load_cplx_C"/>
</dbReference>
<comment type="function">
    <text evidence="11">DNA polymerase III is a complex, multichain enzyme responsible for most of the replicative synthesis in bacteria. This DNA polymerase also exhibits 3' to 5' exonuclease activity.</text>
</comment>
<feature type="region of interest" description="Disordered" evidence="12">
    <location>
        <begin position="398"/>
        <end position="501"/>
    </location>
</feature>
<evidence type="ECO:0000256" key="4">
    <source>
        <dbReference type="ARBA" id="ARBA00022705"/>
    </source>
</evidence>
<dbReference type="NCBIfam" id="NF004046">
    <property type="entry name" value="PRK05563.1"/>
    <property type="match status" value="1"/>
</dbReference>
<dbReference type="FunFam" id="3.40.50.300:FF:000014">
    <property type="entry name" value="DNA polymerase III subunit gamma/tau"/>
    <property type="match status" value="1"/>
</dbReference>
<evidence type="ECO:0000256" key="7">
    <source>
        <dbReference type="ARBA" id="ARBA00022833"/>
    </source>
</evidence>
<dbReference type="RefSeq" id="WP_197529661.1">
    <property type="nucleotide sequence ID" value="NZ_CP036349.1"/>
</dbReference>
<keyword evidence="4 11" id="KW-0235">DNA replication</keyword>
<evidence type="ECO:0000256" key="6">
    <source>
        <dbReference type="ARBA" id="ARBA00022741"/>
    </source>
</evidence>
<dbReference type="GO" id="GO:0009360">
    <property type="term" value="C:DNA polymerase III complex"/>
    <property type="evidence" value="ECO:0007669"/>
    <property type="project" value="InterPro"/>
</dbReference>
<dbReference type="Proteomes" id="UP000316426">
    <property type="component" value="Chromosome"/>
</dbReference>
<dbReference type="Pfam" id="PF13177">
    <property type="entry name" value="DNA_pol3_delta2"/>
    <property type="match status" value="1"/>
</dbReference>
<proteinExistence type="inferred from homology"/>
<accession>A0A518K2V1</accession>
<dbReference type="PANTHER" id="PTHR11669">
    <property type="entry name" value="REPLICATION FACTOR C / DNA POLYMERASE III GAMMA-TAU SUBUNIT"/>
    <property type="match status" value="1"/>
</dbReference>
<dbReference type="GO" id="GO:0005524">
    <property type="term" value="F:ATP binding"/>
    <property type="evidence" value="ECO:0007669"/>
    <property type="project" value="UniProtKB-KW"/>
</dbReference>
<feature type="compositionally biased region" description="Pro residues" evidence="12">
    <location>
        <begin position="431"/>
        <end position="449"/>
    </location>
</feature>
<dbReference type="SUPFAM" id="SSF48019">
    <property type="entry name" value="post-AAA+ oligomerization domain-like"/>
    <property type="match status" value="1"/>
</dbReference>
<keyword evidence="6 11" id="KW-0547">Nucleotide-binding</keyword>
<dbReference type="FunFam" id="1.10.8.60:FF:000013">
    <property type="entry name" value="DNA polymerase III subunit gamma/tau"/>
    <property type="match status" value="1"/>
</dbReference>
<dbReference type="PRINTS" id="PR00300">
    <property type="entry name" value="CLPPROTEASEA"/>
</dbReference>
<dbReference type="InterPro" id="IPR022754">
    <property type="entry name" value="DNA_pol_III_gamma-3"/>
</dbReference>
<dbReference type="GO" id="GO:0006261">
    <property type="term" value="P:DNA-templated DNA replication"/>
    <property type="evidence" value="ECO:0007669"/>
    <property type="project" value="TreeGrafter"/>
</dbReference>
<dbReference type="GO" id="GO:0003677">
    <property type="term" value="F:DNA binding"/>
    <property type="evidence" value="ECO:0007669"/>
    <property type="project" value="InterPro"/>
</dbReference>
<dbReference type="InterPro" id="IPR050238">
    <property type="entry name" value="DNA_Rep/Repair_Clamp_Loader"/>
</dbReference>
<dbReference type="CDD" id="cd00009">
    <property type="entry name" value="AAA"/>
    <property type="match status" value="1"/>
</dbReference>
<comment type="subunit">
    <text evidence="11">DNA polymerase III contains a core (composed of alpha, epsilon and theta chains) that associates with a tau subunit. This core dimerizes to form the POLIII' complex. PolIII' associates with the gamma complex (composed of gamma, delta, delta', psi and chi chains) and with the beta chain to form the complete DNA polymerase III complex.</text>
</comment>
<reference evidence="14 15" key="1">
    <citation type="submission" date="2019-02" db="EMBL/GenBank/DDBJ databases">
        <title>Deep-cultivation of Planctomycetes and their phenomic and genomic characterization uncovers novel biology.</title>
        <authorList>
            <person name="Wiegand S."/>
            <person name="Jogler M."/>
            <person name="Boedeker C."/>
            <person name="Pinto D."/>
            <person name="Vollmers J."/>
            <person name="Rivas-Marin E."/>
            <person name="Kohn T."/>
            <person name="Peeters S.H."/>
            <person name="Heuer A."/>
            <person name="Rast P."/>
            <person name="Oberbeckmann S."/>
            <person name="Bunk B."/>
            <person name="Jeske O."/>
            <person name="Meyerdierks A."/>
            <person name="Storesund J.E."/>
            <person name="Kallscheuer N."/>
            <person name="Luecker S."/>
            <person name="Lage O.M."/>
            <person name="Pohl T."/>
            <person name="Merkel B.J."/>
            <person name="Hornburger P."/>
            <person name="Mueller R.-W."/>
            <person name="Bruemmer F."/>
            <person name="Labrenz M."/>
            <person name="Spormann A.M."/>
            <person name="Op den Camp H."/>
            <person name="Overmann J."/>
            <person name="Amann R."/>
            <person name="Jetten M.S.M."/>
            <person name="Mascher T."/>
            <person name="Medema M.H."/>
            <person name="Devos D.P."/>
            <person name="Kaster A.-K."/>
            <person name="Ovreas L."/>
            <person name="Rohde M."/>
            <person name="Galperin M.Y."/>
            <person name="Jogler C."/>
        </authorList>
    </citation>
    <scope>NUCLEOTIDE SEQUENCE [LARGE SCALE GENOMIC DNA]</scope>
    <source>
        <strain evidence="14 15">Spa11</strain>
    </source>
</reference>
<dbReference type="EMBL" id="CP036349">
    <property type="protein sequence ID" value="QDV72136.1"/>
    <property type="molecule type" value="Genomic_DNA"/>
</dbReference>
<organism evidence="14 15">
    <name type="scientific">Botrimarina mediterranea</name>
    <dbReference type="NCBI Taxonomy" id="2528022"/>
    <lineage>
        <taxon>Bacteria</taxon>
        <taxon>Pseudomonadati</taxon>
        <taxon>Planctomycetota</taxon>
        <taxon>Planctomycetia</taxon>
        <taxon>Pirellulales</taxon>
        <taxon>Lacipirellulaceae</taxon>
        <taxon>Botrimarina</taxon>
    </lineage>
</organism>
<dbReference type="InterPro" id="IPR012763">
    <property type="entry name" value="DNA_pol_III_sug/sutau_N"/>
</dbReference>
<dbReference type="Gene3D" id="3.40.50.300">
    <property type="entry name" value="P-loop containing nucleotide triphosphate hydrolases"/>
    <property type="match status" value="1"/>
</dbReference>
<evidence type="ECO:0000256" key="3">
    <source>
        <dbReference type="ARBA" id="ARBA00022695"/>
    </source>
</evidence>
<dbReference type="InterPro" id="IPR001270">
    <property type="entry name" value="ClpA/B"/>
</dbReference>
<feature type="compositionally biased region" description="Pro residues" evidence="12">
    <location>
        <begin position="405"/>
        <end position="423"/>
    </location>
</feature>
<keyword evidence="3 11" id="KW-0548">Nucleotidyltransferase</keyword>
<dbReference type="GO" id="GO:0003887">
    <property type="term" value="F:DNA-directed DNA polymerase activity"/>
    <property type="evidence" value="ECO:0007669"/>
    <property type="project" value="UniProtKB-KW"/>
</dbReference>
<evidence type="ECO:0000259" key="13">
    <source>
        <dbReference type="SMART" id="SM00382"/>
    </source>
</evidence>